<feature type="compositionally biased region" description="Acidic residues" evidence="1">
    <location>
        <begin position="391"/>
        <end position="408"/>
    </location>
</feature>
<dbReference type="PANTHER" id="PTHR37784">
    <property type="entry name" value="PROTEIN MSN1"/>
    <property type="match status" value="1"/>
</dbReference>
<evidence type="ECO:0000256" key="1">
    <source>
        <dbReference type="SAM" id="MobiDB-lite"/>
    </source>
</evidence>
<feature type="compositionally biased region" description="Acidic residues" evidence="1">
    <location>
        <begin position="428"/>
        <end position="442"/>
    </location>
</feature>
<dbReference type="OrthoDB" id="428577at2759"/>
<dbReference type="InterPro" id="IPR022210">
    <property type="entry name" value="TF_GCR1-like"/>
</dbReference>
<accession>A0A1G4M998</accession>
<keyword evidence="4" id="KW-1185">Reference proteome</keyword>
<dbReference type="EMBL" id="LT598485">
    <property type="protein sequence ID" value="SCW00426.1"/>
    <property type="molecule type" value="Genomic_DNA"/>
</dbReference>
<evidence type="ECO:0000313" key="3">
    <source>
        <dbReference type="EMBL" id="SCW00426.1"/>
    </source>
</evidence>
<sequence>MAGGDQTISVNGSLSTDKLASQTNSIGLGVGLALPPEPHDGSKPVNGPTIADVLGTDTSPQSATNKNHTTVSSNMTSTGLLNESGHATIGHNSPAPGSLSSRYDVMQHVSGSTEPPLLPSTNSTMTNVQLFQRMDEVSARMIAMEEMFNKVCCKMDEQESTIQKLKIQNEDYSLKILQEIRFLNANLPILENPEDNEKDAFVTDLLNSITNVSTSYLKKINSKNSQRFKRQRLMMSPGDLSILDKRKFSNELTGHNFNSPSGNQTESPISSHQLRASNLGDITDSQLPNYLTKQSFHLNPNAIKLRAARNTANTSKHATIQSYNDLTSLNNIGSMSLPNLTLENLTRRNFTENSVNAPAGGQSHAAPPPASKGRHGVYIQVGSDAEHANDGDMESSDDEEGYQEDDEDKQSSSETDDRHRDEDRFNIDDEEEDEAEEEEDTDKELFGIRSGKRIHQSEKRQRDKLKRKRKESLNGPIIKSAPSSQTNAAHTQPVEERLHLRNGNRASLYVADKERDLNYTLLKAPANVKTIWQEYVEGIDGNPPVKFLEETYGNKWRLSRNVKTFARRKRLYKFILRGINKGRSADDMVEILEKRRIYKNEHGEVKKRTIGWLQQSLSGI</sequence>
<evidence type="ECO:0000313" key="4">
    <source>
        <dbReference type="Proteomes" id="UP000190831"/>
    </source>
</evidence>
<reference evidence="3 4" key="1">
    <citation type="submission" date="2016-03" db="EMBL/GenBank/DDBJ databases">
        <authorList>
            <person name="Devillers H."/>
        </authorList>
    </citation>
    <scope>NUCLEOTIDE SEQUENCE [LARGE SCALE GENOMIC DNA]</scope>
    <source>
        <strain evidence="3">CBS 6772</strain>
    </source>
</reference>
<dbReference type="AlphaFoldDB" id="A0A1G4M998"/>
<feature type="region of interest" description="Disordered" evidence="1">
    <location>
        <begin position="353"/>
        <end position="494"/>
    </location>
</feature>
<dbReference type="Pfam" id="PF12550">
    <property type="entry name" value="GCR1_C"/>
    <property type="match status" value="1"/>
</dbReference>
<protein>
    <submittedName>
        <fullName evidence="3">LAFE_0C03928g1_1</fullName>
    </submittedName>
</protein>
<dbReference type="OMA" id="KTIWEEY"/>
<feature type="region of interest" description="Disordered" evidence="1">
    <location>
        <begin position="30"/>
        <end position="49"/>
    </location>
</feature>
<evidence type="ECO:0000259" key="2">
    <source>
        <dbReference type="Pfam" id="PF12550"/>
    </source>
</evidence>
<dbReference type="Proteomes" id="UP000190831">
    <property type="component" value="Chromosome C"/>
</dbReference>
<feature type="compositionally biased region" description="Basic and acidic residues" evidence="1">
    <location>
        <begin position="409"/>
        <end position="427"/>
    </location>
</feature>
<proteinExistence type="predicted"/>
<dbReference type="GO" id="GO:0000981">
    <property type="term" value="F:DNA-binding transcription factor activity, RNA polymerase II-specific"/>
    <property type="evidence" value="ECO:0007669"/>
    <property type="project" value="TreeGrafter"/>
</dbReference>
<dbReference type="STRING" id="4955.A0A1G4M998"/>
<gene>
    <name evidence="3" type="ORF">LAFE_0C03928G</name>
</gene>
<dbReference type="GO" id="GO:0000978">
    <property type="term" value="F:RNA polymerase II cis-regulatory region sequence-specific DNA binding"/>
    <property type="evidence" value="ECO:0007669"/>
    <property type="project" value="TreeGrafter"/>
</dbReference>
<feature type="compositionally biased region" description="Polar residues" evidence="1">
    <location>
        <begin position="481"/>
        <end position="490"/>
    </location>
</feature>
<name>A0A1G4M998_LACFM</name>
<dbReference type="GO" id="GO:0060963">
    <property type="term" value="P:positive regulation of ribosomal protein gene transcription by RNA polymerase II"/>
    <property type="evidence" value="ECO:0007669"/>
    <property type="project" value="TreeGrafter"/>
</dbReference>
<dbReference type="InterPro" id="IPR052146">
    <property type="entry name" value="HOT1"/>
</dbReference>
<dbReference type="PANTHER" id="PTHR37784:SF2">
    <property type="entry name" value="HIGH-OSMOLARITY-INDUCED TRANSCRIPTION PROTEIN 1"/>
    <property type="match status" value="1"/>
</dbReference>
<organism evidence="3 4">
    <name type="scientific">Lachancea fermentati</name>
    <name type="common">Zygosaccharomyces fermentati</name>
    <dbReference type="NCBI Taxonomy" id="4955"/>
    <lineage>
        <taxon>Eukaryota</taxon>
        <taxon>Fungi</taxon>
        <taxon>Dikarya</taxon>
        <taxon>Ascomycota</taxon>
        <taxon>Saccharomycotina</taxon>
        <taxon>Saccharomycetes</taxon>
        <taxon>Saccharomycetales</taxon>
        <taxon>Saccharomycetaceae</taxon>
        <taxon>Lachancea</taxon>
    </lineage>
</organism>
<feature type="domain" description="Transcription activator GCR1-like" evidence="2">
    <location>
        <begin position="519"/>
        <end position="596"/>
    </location>
</feature>